<dbReference type="InterPro" id="IPR043131">
    <property type="entry name" value="BCAT-like_N"/>
</dbReference>
<dbReference type="InterPro" id="IPR036038">
    <property type="entry name" value="Aminotransferase-like"/>
</dbReference>
<evidence type="ECO:0000256" key="7">
    <source>
        <dbReference type="ARBA" id="ARBA00014472"/>
    </source>
</evidence>
<evidence type="ECO:0000256" key="3">
    <source>
        <dbReference type="ARBA" id="ARBA00004931"/>
    </source>
</evidence>
<evidence type="ECO:0000313" key="12">
    <source>
        <dbReference type="EMBL" id="WOJ88925.1"/>
    </source>
</evidence>
<evidence type="ECO:0000256" key="11">
    <source>
        <dbReference type="ARBA" id="ARBA00049229"/>
    </source>
</evidence>
<dbReference type="PANTHER" id="PTHR42743:SF11">
    <property type="entry name" value="AMINODEOXYCHORISMATE LYASE"/>
    <property type="match status" value="1"/>
</dbReference>
<proteinExistence type="inferred from homology"/>
<comment type="pathway">
    <text evidence="3">Amino-acid biosynthesis; L-valine biosynthesis; L-valine from pyruvate: step 4/4.</text>
</comment>
<organism evidence="12 13">
    <name type="scientific">Methylocapsa polymorpha</name>
    <dbReference type="NCBI Taxonomy" id="3080828"/>
    <lineage>
        <taxon>Bacteria</taxon>
        <taxon>Pseudomonadati</taxon>
        <taxon>Pseudomonadota</taxon>
        <taxon>Alphaproteobacteria</taxon>
        <taxon>Hyphomicrobiales</taxon>
        <taxon>Beijerinckiaceae</taxon>
        <taxon>Methylocapsa</taxon>
    </lineage>
</organism>
<comment type="pathway">
    <text evidence="4">Amino-acid biosynthesis; L-leucine biosynthesis; L-leucine from 3-methyl-2-oxobutanoate: step 4/4.</text>
</comment>
<gene>
    <name evidence="12" type="ORF">RZS28_14070</name>
</gene>
<dbReference type="PANTHER" id="PTHR42743">
    <property type="entry name" value="AMINO-ACID AMINOTRANSFERASE"/>
    <property type="match status" value="1"/>
</dbReference>
<dbReference type="SUPFAM" id="SSF56752">
    <property type="entry name" value="D-aminoacid aminotransferase-like PLP-dependent enzymes"/>
    <property type="match status" value="1"/>
</dbReference>
<dbReference type="GO" id="GO:0008483">
    <property type="term" value="F:transaminase activity"/>
    <property type="evidence" value="ECO:0007669"/>
    <property type="project" value="UniProtKB-KW"/>
</dbReference>
<dbReference type="Proteomes" id="UP001626536">
    <property type="component" value="Chromosome"/>
</dbReference>
<name>A0ABZ0HQ97_9HYPH</name>
<dbReference type="InterPro" id="IPR001544">
    <property type="entry name" value="Aminotrans_IV"/>
</dbReference>
<evidence type="ECO:0000256" key="9">
    <source>
        <dbReference type="ARBA" id="ARBA00048212"/>
    </source>
</evidence>
<keyword evidence="13" id="KW-1185">Reference proteome</keyword>
<dbReference type="InterPro" id="IPR050571">
    <property type="entry name" value="Class-IV_PLP-Dep_Aminotrnsfr"/>
</dbReference>
<comment type="similarity">
    <text evidence="5">Belongs to the class-IV pyridoxal-phosphate-dependent aminotransferase family.</text>
</comment>
<dbReference type="EMBL" id="CP136862">
    <property type="protein sequence ID" value="WOJ88925.1"/>
    <property type="molecule type" value="Genomic_DNA"/>
</dbReference>
<comment type="catalytic activity">
    <reaction evidence="9">
        <text>L-valine + 2-oxoglutarate = 3-methyl-2-oxobutanoate + L-glutamate</text>
        <dbReference type="Rhea" id="RHEA:24813"/>
        <dbReference type="ChEBI" id="CHEBI:11851"/>
        <dbReference type="ChEBI" id="CHEBI:16810"/>
        <dbReference type="ChEBI" id="CHEBI:29985"/>
        <dbReference type="ChEBI" id="CHEBI:57762"/>
        <dbReference type="EC" id="2.6.1.42"/>
    </reaction>
</comment>
<dbReference type="Gene3D" id="3.30.470.10">
    <property type="match status" value="1"/>
</dbReference>
<evidence type="ECO:0000256" key="4">
    <source>
        <dbReference type="ARBA" id="ARBA00005072"/>
    </source>
</evidence>
<keyword evidence="8" id="KW-0028">Amino-acid biosynthesis</keyword>
<comment type="catalytic activity">
    <reaction evidence="10">
        <text>L-isoleucine + 2-oxoglutarate = (S)-3-methyl-2-oxopentanoate + L-glutamate</text>
        <dbReference type="Rhea" id="RHEA:24801"/>
        <dbReference type="ChEBI" id="CHEBI:16810"/>
        <dbReference type="ChEBI" id="CHEBI:29985"/>
        <dbReference type="ChEBI" id="CHEBI:35146"/>
        <dbReference type="ChEBI" id="CHEBI:58045"/>
        <dbReference type="EC" id="2.6.1.42"/>
    </reaction>
</comment>
<dbReference type="Gene3D" id="3.20.10.10">
    <property type="entry name" value="D-amino Acid Aminotransferase, subunit A, domain 2"/>
    <property type="match status" value="1"/>
</dbReference>
<evidence type="ECO:0000256" key="8">
    <source>
        <dbReference type="ARBA" id="ARBA00023304"/>
    </source>
</evidence>
<reference evidence="12 13" key="1">
    <citation type="submission" date="2023-10" db="EMBL/GenBank/DDBJ databases">
        <title>Novel methanotroph of the genus Methylocapsa from a subarctic wetland.</title>
        <authorList>
            <person name="Belova S.E."/>
            <person name="Oshkin I.Y."/>
            <person name="Miroshnikov K."/>
            <person name="Dedysh S.N."/>
        </authorList>
    </citation>
    <scope>NUCLEOTIDE SEQUENCE [LARGE SCALE GENOMIC DNA]</scope>
    <source>
        <strain evidence="12 13">RX1</strain>
    </source>
</reference>
<comment type="catalytic activity">
    <reaction evidence="11">
        <text>L-leucine + 2-oxoglutarate = 4-methyl-2-oxopentanoate + L-glutamate</text>
        <dbReference type="Rhea" id="RHEA:18321"/>
        <dbReference type="ChEBI" id="CHEBI:16810"/>
        <dbReference type="ChEBI" id="CHEBI:17865"/>
        <dbReference type="ChEBI" id="CHEBI:29985"/>
        <dbReference type="ChEBI" id="CHEBI:57427"/>
        <dbReference type="EC" id="2.6.1.42"/>
    </reaction>
</comment>
<dbReference type="Pfam" id="PF01063">
    <property type="entry name" value="Aminotran_4"/>
    <property type="match status" value="1"/>
</dbReference>
<evidence type="ECO:0000256" key="2">
    <source>
        <dbReference type="ARBA" id="ARBA00004824"/>
    </source>
</evidence>
<dbReference type="EC" id="2.6.1.42" evidence="6"/>
<keyword evidence="12" id="KW-0808">Transferase</keyword>
<sequence>MTQAWRDGRLVAPEAAHVSIADRGLLLGDGVFETILVHNGRAFDLDAHLARLETGLGVLGFAEAVDLAKLRADIAHYLTLENAARAVLRLTVTRGVGPRGLAPPDTPHPTILMTLSPLPPPRERPLSLHVATSTRRNELSPVSRIKALPYLDNLIAFQEARAQGADDAVMLNTRGAVACATVANLFVVREGRLETPPVADGALPGVMRALVLSLAKEAGLAPEENSLRTGDLAAADHVFLTNSLRGVAEAGSCNGAELRRIAGGAVERLRKLIAARLEEA</sequence>
<evidence type="ECO:0000313" key="13">
    <source>
        <dbReference type="Proteomes" id="UP001626536"/>
    </source>
</evidence>
<dbReference type="InterPro" id="IPR043132">
    <property type="entry name" value="BCAT-like_C"/>
</dbReference>
<keyword evidence="8" id="KW-0100">Branched-chain amino acid biosynthesis</keyword>
<evidence type="ECO:0000256" key="10">
    <source>
        <dbReference type="ARBA" id="ARBA00048798"/>
    </source>
</evidence>
<comment type="pathway">
    <text evidence="2">Amino-acid biosynthesis; L-isoleucine biosynthesis; L-isoleucine from 2-oxobutanoate: step 4/4.</text>
</comment>
<comment type="function">
    <text evidence="1">Acts on leucine, isoleucine and valine.</text>
</comment>
<dbReference type="RefSeq" id="WP_407338363.1">
    <property type="nucleotide sequence ID" value="NZ_CP136862.1"/>
</dbReference>
<accession>A0ABZ0HQ97</accession>
<evidence type="ECO:0000256" key="6">
    <source>
        <dbReference type="ARBA" id="ARBA00013053"/>
    </source>
</evidence>
<keyword evidence="12" id="KW-0032">Aminotransferase</keyword>
<protein>
    <recommendedName>
        <fullName evidence="7">Probable branched-chain-amino-acid aminotransferase</fullName>
        <ecNumber evidence="6">2.6.1.42</ecNumber>
    </recommendedName>
</protein>
<evidence type="ECO:0000256" key="5">
    <source>
        <dbReference type="ARBA" id="ARBA00009320"/>
    </source>
</evidence>
<evidence type="ECO:0000256" key="1">
    <source>
        <dbReference type="ARBA" id="ARBA00003109"/>
    </source>
</evidence>